<organism evidence="3 4">
    <name type="scientific">Bradyrhizobium frederickii</name>
    <dbReference type="NCBI Taxonomy" id="2560054"/>
    <lineage>
        <taxon>Bacteria</taxon>
        <taxon>Pseudomonadati</taxon>
        <taxon>Pseudomonadota</taxon>
        <taxon>Alphaproteobacteria</taxon>
        <taxon>Hyphomicrobiales</taxon>
        <taxon>Nitrobacteraceae</taxon>
        <taxon>Bradyrhizobium</taxon>
    </lineage>
</organism>
<evidence type="ECO:0000313" key="3">
    <source>
        <dbReference type="EMBL" id="TFV34852.1"/>
    </source>
</evidence>
<feature type="domain" description="Methyltransferase putative zinc binding" evidence="1">
    <location>
        <begin position="13"/>
        <end position="74"/>
    </location>
</feature>
<evidence type="ECO:0000259" key="1">
    <source>
        <dbReference type="Pfam" id="PF08421"/>
    </source>
</evidence>
<name>A0A4Y9KYW0_9BRAD</name>
<dbReference type="RefSeq" id="WP_135171128.1">
    <property type="nucleotide sequence ID" value="NZ_SPQU01000018.1"/>
</dbReference>
<proteinExistence type="predicted"/>
<comment type="caution">
    <text evidence="3">The sequence shown here is derived from an EMBL/GenBank/DDBJ whole genome shotgun (WGS) entry which is preliminary data.</text>
</comment>
<dbReference type="Gene3D" id="3.40.50.720">
    <property type="entry name" value="NAD(P)-binding Rossmann-like Domain"/>
    <property type="match status" value="1"/>
</dbReference>
<keyword evidence="3" id="KW-0489">Methyltransferase</keyword>
<gene>
    <name evidence="3" type="ORF">E4K66_29990</name>
</gene>
<dbReference type="InterPro" id="IPR013691">
    <property type="entry name" value="MeTrfase_14"/>
</dbReference>
<dbReference type="Proteomes" id="UP000298225">
    <property type="component" value="Unassembled WGS sequence"/>
</dbReference>
<reference evidence="3 4" key="1">
    <citation type="submission" date="2019-03" db="EMBL/GenBank/DDBJ databases">
        <title>Bradyrhizobium strains diversity isolated from Chamaecrista fasciculata.</title>
        <authorList>
            <person name="Urquiaga M.C.O."/>
            <person name="Hungria M."/>
            <person name="Delamuta J.R.M."/>
        </authorList>
    </citation>
    <scope>NUCLEOTIDE SEQUENCE [LARGE SCALE GENOMIC DNA]</scope>
    <source>
        <strain evidence="3 4">CNPSo 3424</strain>
    </source>
</reference>
<evidence type="ECO:0000259" key="2">
    <source>
        <dbReference type="Pfam" id="PF08484"/>
    </source>
</evidence>
<keyword evidence="4" id="KW-1185">Reference proteome</keyword>
<dbReference type="SUPFAM" id="SSF53335">
    <property type="entry name" value="S-adenosyl-L-methionine-dependent methyltransferases"/>
    <property type="match status" value="1"/>
</dbReference>
<dbReference type="PANTHER" id="PTHR43861">
    <property type="entry name" value="TRANS-ACONITATE 2-METHYLTRANSFERASE-RELATED"/>
    <property type="match status" value="1"/>
</dbReference>
<dbReference type="Gene3D" id="3.40.50.150">
    <property type="entry name" value="Vaccinia Virus protein VP39"/>
    <property type="match status" value="1"/>
</dbReference>
<dbReference type="OrthoDB" id="9815644at2"/>
<dbReference type="PANTHER" id="PTHR43861:SF5">
    <property type="entry name" value="BLL5978 PROTEIN"/>
    <property type="match status" value="1"/>
</dbReference>
<dbReference type="EMBL" id="SPQU01000018">
    <property type="protein sequence ID" value="TFV34852.1"/>
    <property type="molecule type" value="Genomic_DNA"/>
</dbReference>
<evidence type="ECO:0000313" key="4">
    <source>
        <dbReference type="Proteomes" id="UP000298225"/>
    </source>
</evidence>
<dbReference type="Gene3D" id="6.20.50.110">
    <property type="entry name" value="Methyltransferase, zinc-binding domain"/>
    <property type="match status" value="1"/>
</dbReference>
<dbReference type="InterPro" id="IPR038576">
    <property type="entry name" value="Methyltransf_Zn-bd_dom_put_sf"/>
</dbReference>
<dbReference type="GO" id="GO:0008168">
    <property type="term" value="F:methyltransferase activity"/>
    <property type="evidence" value="ECO:0007669"/>
    <property type="project" value="UniProtKB-KW"/>
</dbReference>
<keyword evidence="3" id="KW-0808">Transferase</keyword>
<sequence>MTATAQSRPILECQICASDRLKPVLFLGYVPPVNTMPAVGERALEQPAFPLELFRCEECSLVQIGLEVDAEVLFPYSYPYLSGTTKILRENFAELYREASSLIKISADDLVVDIGSNDGSLLINFKEGGHRVFGVEPSRAGEVARGRGIETLTDYFGMKLAARLRAERGAAKVITAANVFAHIGDVHNVTKGVVEWLAEDGVFISESHYLLDLIETLQYDTVYHEHLRYYALGALEALFARHGLEVFHVKRIPTHGGSIRVYAARPGQYEIQASVAERRADEERFGLADGSALKTFAARVVHSKLELYKLVAGLKKDNTSIVGIGAPSRASTLINYVGLDDGIINSVMEVSGSHKLDKYIPGTRIPVIDEAALYNDQPDYALLLSWHIADELAANLRKRGYKGRFIVPLPEPRIIG</sequence>
<dbReference type="Pfam" id="PF13489">
    <property type="entry name" value="Methyltransf_23"/>
    <property type="match status" value="1"/>
</dbReference>
<feature type="domain" description="C-methyltransferase" evidence="2">
    <location>
        <begin position="253"/>
        <end position="410"/>
    </location>
</feature>
<dbReference type="InterPro" id="IPR013630">
    <property type="entry name" value="Methyltransf_Zn-bd_dom_put"/>
</dbReference>
<dbReference type="GO" id="GO:0032259">
    <property type="term" value="P:methylation"/>
    <property type="evidence" value="ECO:0007669"/>
    <property type="project" value="UniProtKB-KW"/>
</dbReference>
<dbReference type="Gene3D" id="6.10.250.3100">
    <property type="match status" value="1"/>
</dbReference>
<dbReference type="AlphaFoldDB" id="A0A4Y9KYW0"/>
<accession>A0A4Y9KYW0</accession>
<dbReference type="InterPro" id="IPR029063">
    <property type="entry name" value="SAM-dependent_MTases_sf"/>
</dbReference>
<protein>
    <submittedName>
        <fullName evidence="3">Class I SAM-dependent methyltransferase</fullName>
    </submittedName>
</protein>
<dbReference type="Pfam" id="PF08421">
    <property type="entry name" value="Methyltransf_13"/>
    <property type="match status" value="1"/>
</dbReference>
<dbReference type="Pfam" id="PF08484">
    <property type="entry name" value="Methyltransf_14"/>
    <property type="match status" value="1"/>
</dbReference>